<name>A0A8S5NVJ1_9CAUD</name>
<accession>A0A8S5NVJ1</accession>
<reference evidence="2" key="1">
    <citation type="journal article" date="2021" name="Proc. Natl. Acad. Sci. U.S.A.">
        <title>A Catalog of Tens of Thousands of Viruses from Human Metagenomes Reveals Hidden Associations with Chronic Diseases.</title>
        <authorList>
            <person name="Tisza M.J."/>
            <person name="Buck C.B."/>
        </authorList>
    </citation>
    <scope>NUCLEOTIDE SEQUENCE</scope>
    <source>
        <strain evidence="2">CtiPM17</strain>
    </source>
</reference>
<sequence>MLKLKINKEPYWLELGYGVKVKVKPCNSAVFYEAKAYMNAKLADLAKEYKANKATGLSVVEDVENPIKREALADRYLLIGLGVAGILEWNGVFEADEDRAAPLAESKIDELFSNFWAVAENFRNQYCGLQELLEAEKNVFTPEPNGTSATGEAIATDAQS</sequence>
<dbReference type="EMBL" id="BK015256">
    <property type="protein sequence ID" value="DAD98224.1"/>
    <property type="molecule type" value="Genomic_DNA"/>
</dbReference>
<evidence type="ECO:0000313" key="2">
    <source>
        <dbReference type="EMBL" id="DAD98224.1"/>
    </source>
</evidence>
<proteinExistence type="predicted"/>
<protein>
    <submittedName>
        <fullName evidence="2">Uncharacterized protein</fullName>
    </submittedName>
</protein>
<organism evidence="2">
    <name type="scientific">Siphoviridae sp. ctiPM17</name>
    <dbReference type="NCBI Taxonomy" id="2825623"/>
    <lineage>
        <taxon>Viruses</taxon>
        <taxon>Duplodnaviria</taxon>
        <taxon>Heunggongvirae</taxon>
        <taxon>Uroviricota</taxon>
        <taxon>Caudoviricetes</taxon>
    </lineage>
</organism>
<evidence type="ECO:0000256" key="1">
    <source>
        <dbReference type="SAM" id="MobiDB-lite"/>
    </source>
</evidence>
<feature type="region of interest" description="Disordered" evidence="1">
    <location>
        <begin position="141"/>
        <end position="160"/>
    </location>
</feature>